<dbReference type="RefSeq" id="WP_035324812.1">
    <property type="nucleotide sequence ID" value="NZ_CP015125.1"/>
</dbReference>
<keyword evidence="3" id="KW-0378">Hydrolase</keyword>
<dbReference type="PATRIC" id="fig|1300343.5.peg.2095"/>
<gene>
    <name evidence="3" type="ORF">NV36_02255</name>
</gene>
<dbReference type="KEGG" id="ddo:I597_2081"/>
<dbReference type="Gene3D" id="2.60.40.1190">
    <property type="match status" value="1"/>
</dbReference>
<reference evidence="3 4" key="1">
    <citation type="submission" date="2014-10" db="EMBL/GenBank/DDBJ databases">
        <title>Draft genome sequence of the proteorhodopsin-containing marine bacterium Dokdonia donghaensis.</title>
        <authorList>
            <person name="Gomez-Consarnau L."/>
            <person name="Gonzalez J.M."/>
            <person name="Riedel T."/>
            <person name="Jaenicke S."/>
            <person name="Wagner-Doebler I."/>
            <person name="Fuhrman J.A."/>
        </authorList>
    </citation>
    <scope>NUCLEOTIDE SEQUENCE [LARGE SCALE GENOMIC DNA]</scope>
    <source>
        <strain evidence="3 4">DSW-1</strain>
    </source>
</reference>
<dbReference type="EMBL" id="JSAQ01000001">
    <property type="protein sequence ID" value="KGO05779.1"/>
    <property type="molecule type" value="Genomic_DNA"/>
</dbReference>
<dbReference type="Pfam" id="PF06452">
    <property type="entry name" value="CBM9_1"/>
    <property type="match status" value="1"/>
</dbReference>
<dbReference type="AlphaFoldDB" id="A0A0A2GR45"/>
<dbReference type="GO" id="GO:0016052">
    <property type="term" value="P:carbohydrate catabolic process"/>
    <property type="evidence" value="ECO:0007669"/>
    <property type="project" value="InterPro"/>
</dbReference>
<dbReference type="GO" id="GO:0004553">
    <property type="term" value="F:hydrolase activity, hydrolyzing O-glycosyl compounds"/>
    <property type="evidence" value="ECO:0007669"/>
    <property type="project" value="InterPro"/>
</dbReference>
<proteinExistence type="predicted"/>
<feature type="domain" description="DUF5916" evidence="2">
    <location>
        <begin position="229"/>
        <end position="819"/>
    </location>
</feature>
<dbReference type="InterPro" id="IPR010502">
    <property type="entry name" value="Carb-bd_dom_fam9"/>
</dbReference>
<dbReference type="Pfam" id="PF19313">
    <property type="entry name" value="DUF5916"/>
    <property type="match status" value="1"/>
</dbReference>
<evidence type="ECO:0000313" key="4">
    <source>
        <dbReference type="Proteomes" id="UP000030140"/>
    </source>
</evidence>
<dbReference type="CDD" id="cd09618">
    <property type="entry name" value="CBM9_like_2"/>
    <property type="match status" value="1"/>
</dbReference>
<protein>
    <submittedName>
        <fullName evidence="3">Hydrolase</fullName>
    </submittedName>
</protein>
<sequence length="823" mass="93982">MRFLALGILSLLSTGFLFSQGTKILNAERISVAPKIDGVLDDNIWKSLPVYSDFHMFEPGNEGTIEENQRTEVKMAYDDKAIYIAAYLYDPNPEGIARQFSQRDEVFAQADHFMVALNTYNDGINETRFYVTSAGTIGDQRVTQNNRDFGFNVVFECKVSRDERGWYAEYRIPYNALRFPESDVQNWSVNFYRRLVNKNETHTWSRIERGIGRDTQYNGAVTGVRNIDPPVRLTFFPFVQSALSTQDGQTETNFAGGLDIKYGLSDSFTLDAQLIPDFGQVAFDNVVLNLGPFEQTFGENRAFFTEGIDLFNKGRIFFSRRIGGPASGSVTLEDSDTVTEEIIDYPAKVKLLNSIKISGRTKGGLGIGFLNSIGSKTFATIERTEFNEDDTSSIIDTSRRKVLIEPLSNYNVFVLDQQFNQNSSVSIINTNVTRSGSNFRNANVTGGVFDIADKDNNYNVSGRGIFSNVRESGETTTGFQSEFDFRKISGNWRYRVGHDFANTKLDINDLGVNFRNNFNNFTLGGSYQLIQPKGKFNNYRFDVTVRHQRLYKPSVKTRNSIRFNSFFATAKRLAFGGNLSLNGKNQDYFEPRVDGKFVTFESNLGGGGFVSTDFRKKFAFDFGGAVRQWFGNQDQFNYSINFSPRYRFSEKLLVIFATNYSSRKNNFGWVDNTDTEVFLGLRDVTSFENRVTANYNFDPYKAINLSLRNFWAVSDHSSNIYYLLNDDGSRSEIADYDLTERRDPNANFNIWNLDLSFRWRFAPGSEASLLYRNQISKFDELSTISYNDSLRNLFQESLNHTLSLRVTYFIDYNNIKHVFKKVS</sequence>
<evidence type="ECO:0000313" key="3">
    <source>
        <dbReference type="EMBL" id="KGO05779.1"/>
    </source>
</evidence>
<accession>A0A0A2GR45</accession>
<feature type="domain" description="Carbohydrate-binding" evidence="1">
    <location>
        <begin position="36"/>
        <end position="185"/>
    </location>
</feature>
<keyword evidence="4" id="KW-1185">Reference proteome</keyword>
<organism evidence="3 4">
    <name type="scientific">Dokdonia donghaensis DSW-1</name>
    <dbReference type="NCBI Taxonomy" id="1300343"/>
    <lineage>
        <taxon>Bacteria</taxon>
        <taxon>Pseudomonadati</taxon>
        <taxon>Bacteroidota</taxon>
        <taxon>Flavobacteriia</taxon>
        <taxon>Flavobacteriales</taxon>
        <taxon>Flavobacteriaceae</taxon>
        <taxon>Dokdonia</taxon>
    </lineage>
</organism>
<evidence type="ECO:0000259" key="1">
    <source>
        <dbReference type="Pfam" id="PF06452"/>
    </source>
</evidence>
<dbReference type="OrthoDB" id="9786766at2"/>
<dbReference type="GO" id="GO:0030246">
    <property type="term" value="F:carbohydrate binding"/>
    <property type="evidence" value="ECO:0007669"/>
    <property type="project" value="InterPro"/>
</dbReference>
<comment type="caution">
    <text evidence="3">The sequence shown here is derived from an EMBL/GenBank/DDBJ whole genome shotgun (WGS) entry which is preliminary data.</text>
</comment>
<name>A0A0A2GR45_9FLAO</name>
<dbReference type="InterPro" id="IPR045670">
    <property type="entry name" value="DUF5916"/>
</dbReference>
<evidence type="ECO:0000259" key="2">
    <source>
        <dbReference type="Pfam" id="PF19313"/>
    </source>
</evidence>
<dbReference type="Proteomes" id="UP000030140">
    <property type="component" value="Unassembled WGS sequence"/>
</dbReference>
<dbReference type="SUPFAM" id="SSF49344">
    <property type="entry name" value="CBD9-like"/>
    <property type="match status" value="1"/>
</dbReference>